<sequence length="128" mass="13960">MGMPNDTEGLRPTDQQNDALVQVVHDDMGGNPHAEPSNAGDAETFIVPEVVAVLNDAQSFFSSQLLPRARQIESEVANLTYEANSVTERAETEKTDVLKELGRLSELVLNFQSRISQFLHFGAFGGQG</sequence>
<reference evidence="2 3" key="1">
    <citation type="journal article" date="2021" name="Sci. Rep.">
        <title>Genome sequencing of the multicellular alga Astrephomene provides insights into convergent evolution of germ-soma differentiation.</title>
        <authorList>
            <person name="Yamashita S."/>
            <person name="Yamamoto K."/>
            <person name="Matsuzaki R."/>
            <person name="Suzuki S."/>
            <person name="Yamaguchi H."/>
            <person name="Hirooka S."/>
            <person name="Minakuchi Y."/>
            <person name="Miyagishima S."/>
            <person name="Kawachi M."/>
            <person name="Toyoda A."/>
            <person name="Nozaki H."/>
        </authorList>
    </citation>
    <scope>NUCLEOTIDE SEQUENCE [LARGE SCALE GENOMIC DNA]</scope>
    <source>
        <strain evidence="2 3">NIES-4017</strain>
    </source>
</reference>
<dbReference type="EMBL" id="BMAR01000019">
    <property type="protein sequence ID" value="GFR47717.1"/>
    <property type="molecule type" value="Genomic_DNA"/>
</dbReference>
<proteinExistence type="predicted"/>
<organism evidence="2 3">
    <name type="scientific">Astrephomene gubernaculifera</name>
    <dbReference type="NCBI Taxonomy" id="47775"/>
    <lineage>
        <taxon>Eukaryota</taxon>
        <taxon>Viridiplantae</taxon>
        <taxon>Chlorophyta</taxon>
        <taxon>core chlorophytes</taxon>
        <taxon>Chlorophyceae</taxon>
        <taxon>CS clade</taxon>
        <taxon>Chlamydomonadales</taxon>
        <taxon>Astrephomenaceae</taxon>
        <taxon>Astrephomene</taxon>
    </lineage>
</organism>
<keyword evidence="3" id="KW-1185">Reference proteome</keyword>
<name>A0AAD3DV65_9CHLO</name>
<evidence type="ECO:0000313" key="3">
    <source>
        <dbReference type="Proteomes" id="UP001054857"/>
    </source>
</evidence>
<comment type="caution">
    <text evidence="2">The sequence shown here is derived from an EMBL/GenBank/DDBJ whole genome shotgun (WGS) entry which is preliminary data.</text>
</comment>
<dbReference type="Proteomes" id="UP001054857">
    <property type="component" value="Unassembled WGS sequence"/>
</dbReference>
<feature type="region of interest" description="Disordered" evidence="1">
    <location>
        <begin position="19"/>
        <end position="41"/>
    </location>
</feature>
<gene>
    <name evidence="2" type="ORF">Agub_g9471</name>
</gene>
<evidence type="ECO:0000313" key="2">
    <source>
        <dbReference type="EMBL" id="GFR47717.1"/>
    </source>
</evidence>
<evidence type="ECO:0000256" key="1">
    <source>
        <dbReference type="SAM" id="MobiDB-lite"/>
    </source>
</evidence>
<protein>
    <submittedName>
        <fullName evidence="2">Uncharacterized protein</fullName>
    </submittedName>
</protein>
<accession>A0AAD3DV65</accession>
<dbReference type="AlphaFoldDB" id="A0AAD3DV65"/>